<dbReference type="InterPro" id="IPR020751">
    <property type="entry name" value="aa-tRNA-synth_I_codon-bd_sub2"/>
</dbReference>
<dbReference type="GO" id="GO:0006424">
    <property type="term" value="P:glutamyl-tRNA aminoacylation"/>
    <property type="evidence" value="ECO:0007669"/>
    <property type="project" value="InterPro"/>
</dbReference>
<dbReference type="Gene3D" id="1.10.10.350">
    <property type="match status" value="1"/>
</dbReference>
<protein>
    <recommendedName>
        <fullName evidence="8">Nondiscriminating glutamyl-tRNA synthetase EARS2, mitochondrial</fullName>
        <ecNumber evidence="7">6.1.1.24</ecNumber>
    </recommendedName>
    <alternativeName>
        <fullName evidence="10">Glutamate--tRNA(Gln) ligase EARS2, mitochondrial</fullName>
    </alternativeName>
    <alternativeName>
        <fullName evidence="9">Mitochondrial glutamyl-tRNA synthetase</fullName>
    </alternativeName>
</protein>
<reference evidence="18 19" key="1">
    <citation type="journal article" date="2013" name="Nat. Genet.">
        <title>The genome of the hydatid tapeworm Echinococcus granulosus.</title>
        <authorList>
            <person name="Zheng H."/>
            <person name="Zhang W."/>
            <person name="Zhang L."/>
            <person name="Zhang Z."/>
            <person name="Li J."/>
            <person name="Lu G."/>
            <person name="Zhu Y."/>
            <person name="Wang Y."/>
            <person name="Huang Y."/>
            <person name="Liu J."/>
            <person name="Kang H."/>
            <person name="Chen J."/>
            <person name="Wang L."/>
            <person name="Chen A."/>
            <person name="Yu S."/>
            <person name="Gao Z."/>
            <person name="Jin L."/>
            <person name="Gu W."/>
            <person name="Wang Z."/>
            <person name="Zhao L."/>
            <person name="Shi B."/>
            <person name="Wen H."/>
            <person name="Lin R."/>
            <person name="Jones M.K."/>
            <person name="Brejova B."/>
            <person name="Vinar T."/>
            <person name="Zhao G."/>
            <person name="McManus D.P."/>
            <person name="Chen Z."/>
            <person name="Zhou Y."/>
            <person name="Wang S."/>
        </authorList>
    </citation>
    <scope>NUCLEOTIDE SEQUENCE [LARGE SCALE GENOMIC DNA]</scope>
</reference>
<evidence type="ECO:0000256" key="3">
    <source>
        <dbReference type="ARBA" id="ARBA00022741"/>
    </source>
</evidence>
<evidence type="ECO:0000256" key="10">
    <source>
        <dbReference type="ARBA" id="ARBA00044313"/>
    </source>
</evidence>
<dbReference type="InterPro" id="IPR045462">
    <property type="entry name" value="aa-tRNA-synth_I_cd-bd"/>
</dbReference>
<dbReference type="OrthoDB" id="428822at2759"/>
<dbReference type="GeneID" id="36336329"/>
<comment type="catalytic activity">
    <reaction evidence="12">
        <text>tRNA(Glx) + L-glutamate + ATP = L-glutamyl-tRNA(Glx) + AMP + diphosphate</text>
        <dbReference type="Rhea" id="RHEA:18397"/>
        <dbReference type="Rhea" id="RHEA-COMP:9713"/>
        <dbReference type="Rhea" id="RHEA-COMP:9716"/>
        <dbReference type="ChEBI" id="CHEBI:29985"/>
        <dbReference type="ChEBI" id="CHEBI:30616"/>
        <dbReference type="ChEBI" id="CHEBI:33019"/>
        <dbReference type="ChEBI" id="CHEBI:78442"/>
        <dbReference type="ChEBI" id="CHEBI:78520"/>
        <dbReference type="ChEBI" id="CHEBI:456215"/>
        <dbReference type="EC" id="6.1.1.24"/>
    </reaction>
    <physiologicalReaction direction="left-to-right" evidence="12">
        <dbReference type="Rhea" id="RHEA:18398"/>
    </physiologicalReaction>
</comment>
<dbReference type="OMA" id="EGDFILM"/>
<keyword evidence="4 14" id="KW-0067">ATP-binding</keyword>
<evidence type="ECO:0000256" key="1">
    <source>
        <dbReference type="ARBA" id="ARBA00007894"/>
    </source>
</evidence>
<dbReference type="Gene3D" id="3.40.50.620">
    <property type="entry name" value="HUPs"/>
    <property type="match status" value="1"/>
</dbReference>
<dbReference type="InterPro" id="IPR020058">
    <property type="entry name" value="Glu/Gln-tRNA-synth_Ib_cat-dom"/>
</dbReference>
<dbReference type="GO" id="GO:0004818">
    <property type="term" value="F:glutamate-tRNA ligase activity"/>
    <property type="evidence" value="ECO:0007669"/>
    <property type="project" value="UniProtKB-EC"/>
</dbReference>
<dbReference type="Proteomes" id="UP000492820">
    <property type="component" value="Unassembled WGS sequence"/>
</dbReference>
<dbReference type="Proteomes" id="UP000019149">
    <property type="component" value="Unassembled WGS sequence"/>
</dbReference>
<proteinExistence type="inferred from homology"/>
<dbReference type="InterPro" id="IPR049940">
    <property type="entry name" value="GluQ/Sye"/>
</dbReference>
<dbReference type="WBParaSite" id="EgrG_000888800">
    <property type="protein sequence ID" value="EgrG_000888800"/>
    <property type="gene ID" value="EgrG_000888800"/>
</dbReference>
<evidence type="ECO:0000256" key="6">
    <source>
        <dbReference type="ARBA" id="ARBA00023146"/>
    </source>
</evidence>
<dbReference type="GO" id="GO:0005524">
    <property type="term" value="F:ATP binding"/>
    <property type="evidence" value="ECO:0007669"/>
    <property type="project" value="UniProtKB-KW"/>
</dbReference>
<organism evidence="18 19">
    <name type="scientific">Echinococcus granulosus</name>
    <name type="common">Hydatid tapeworm</name>
    <dbReference type="NCBI Taxonomy" id="6210"/>
    <lineage>
        <taxon>Eukaryota</taxon>
        <taxon>Metazoa</taxon>
        <taxon>Spiralia</taxon>
        <taxon>Lophotrochozoa</taxon>
        <taxon>Platyhelminthes</taxon>
        <taxon>Cestoda</taxon>
        <taxon>Eucestoda</taxon>
        <taxon>Cyclophyllidea</taxon>
        <taxon>Taeniidae</taxon>
        <taxon>Echinococcus</taxon>
        <taxon>Echinococcus granulosus group</taxon>
    </lineage>
</organism>
<dbReference type="GO" id="GO:0000049">
    <property type="term" value="F:tRNA binding"/>
    <property type="evidence" value="ECO:0007669"/>
    <property type="project" value="InterPro"/>
</dbReference>
<evidence type="ECO:0000256" key="5">
    <source>
        <dbReference type="ARBA" id="ARBA00022917"/>
    </source>
</evidence>
<name>U6IXL3_ECHGR</name>
<evidence type="ECO:0000256" key="12">
    <source>
        <dbReference type="ARBA" id="ARBA00047479"/>
    </source>
</evidence>
<dbReference type="EMBL" id="LK028576">
    <property type="protein sequence ID" value="CDS16464.1"/>
    <property type="molecule type" value="Genomic_DNA"/>
</dbReference>
<dbReference type="HAMAP" id="MF_00022">
    <property type="entry name" value="Glu_tRNA_synth_type1"/>
    <property type="match status" value="1"/>
</dbReference>
<comment type="catalytic activity">
    <reaction evidence="11">
        <text>tRNA(Glu) + L-glutamate + ATP = L-glutamyl-tRNA(Glu) + AMP + diphosphate</text>
        <dbReference type="Rhea" id="RHEA:23540"/>
        <dbReference type="Rhea" id="RHEA-COMP:9663"/>
        <dbReference type="Rhea" id="RHEA-COMP:9680"/>
        <dbReference type="ChEBI" id="CHEBI:29985"/>
        <dbReference type="ChEBI" id="CHEBI:30616"/>
        <dbReference type="ChEBI" id="CHEBI:33019"/>
        <dbReference type="ChEBI" id="CHEBI:78442"/>
        <dbReference type="ChEBI" id="CHEBI:78520"/>
        <dbReference type="ChEBI" id="CHEBI:456215"/>
        <dbReference type="EC" id="6.1.1.17"/>
    </reaction>
    <physiologicalReaction direction="left-to-right" evidence="11">
        <dbReference type="Rhea" id="RHEA:23541"/>
    </physiologicalReaction>
</comment>
<evidence type="ECO:0000259" key="15">
    <source>
        <dbReference type="Pfam" id="PF00749"/>
    </source>
</evidence>
<evidence type="ECO:0000256" key="7">
    <source>
        <dbReference type="ARBA" id="ARBA00044054"/>
    </source>
</evidence>
<sequence>MKLGGRCILQRSFRAYSTIRRRTRTRFAPSPTGPFHIGGLRTALVNFLLARRDGGDFILRIEDTDQSRCSVDALKGIFDGLNWAGMTPDEGPVTGGLYGSYVQSERSEIYRKYANHLLQTGRAYQCFCSHERLEILKNEQRRSGEKVRYDNRCRHLSNREIELNLSQNLPYVLRFKMLPSNTVFRDLVFGEINFPNADYEGDPVIMKSDGLPVYHLANVVDDHLMEISHVVRGSEWITSIPKHLQLYAAFDWHPPAFAHLPLMLSSSGRKFSKRHVEQESVALVESLRREGHLPSALLTWLSATGGLFDFAPSIDKKCESGIWTPAKRVEEMLHLLDLSSLNRHHARVDPELLQVCGRAHFDRLIEEAFSRRSLRRPTIVEYLRDYLNTYPPIDGDCTQLIDLINDEERLIQVLARLKGRIGRLSDLTSVSSAFGFLWKSPNPEIVKSSLSGSIAIHEAILMTAVKLERSEELSEDDLKALLQSVNKLSGLPKAEFLTSLRICLTGSDHGMPIHELVQLLTPVEAAKRIREAGKVIEK</sequence>
<dbReference type="InterPro" id="IPR004527">
    <property type="entry name" value="Glu-tRNA-ligase_bac/mito"/>
</dbReference>
<dbReference type="PRINTS" id="PR00987">
    <property type="entry name" value="TRNASYNTHGLU"/>
</dbReference>
<dbReference type="PANTHER" id="PTHR43311">
    <property type="entry name" value="GLUTAMATE--TRNA LIGASE"/>
    <property type="match status" value="1"/>
</dbReference>
<feature type="domain" description="Aminoacyl-tRNA synthetase class I anticodon-binding" evidence="16">
    <location>
        <begin position="381"/>
        <end position="532"/>
    </location>
</feature>
<dbReference type="Pfam" id="PF00749">
    <property type="entry name" value="tRNA-synt_1c"/>
    <property type="match status" value="1"/>
</dbReference>
<dbReference type="NCBIfam" id="TIGR00464">
    <property type="entry name" value="gltX_bact"/>
    <property type="match status" value="1"/>
</dbReference>
<keyword evidence="2 14" id="KW-0436">Ligase</keyword>
<keyword evidence="19" id="KW-1185">Reference proteome</keyword>
<dbReference type="InterPro" id="IPR014729">
    <property type="entry name" value="Rossmann-like_a/b/a_fold"/>
</dbReference>
<dbReference type="InterPro" id="IPR008925">
    <property type="entry name" value="aa_tRNA-synth_I_cd-bd_sf"/>
</dbReference>
<evidence type="ECO:0000313" key="19">
    <source>
        <dbReference type="Proteomes" id="UP000019149"/>
    </source>
</evidence>
<dbReference type="GO" id="GO:0005739">
    <property type="term" value="C:mitochondrion"/>
    <property type="evidence" value="ECO:0007669"/>
    <property type="project" value="TreeGrafter"/>
</dbReference>
<comment type="similarity">
    <text evidence="1">Belongs to the class-I aminoacyl-tRNA synthetase family. Glutamate--tRNA ligase type 1 subfamily.</text>
</comment>
<feature type="domain" description="Glutamyl/glutaminyl-tRNA synthetase class Ib catalytic" evidence="15">
    <location>
        <begin position="24"/>
        <end position="304"/>
    </location>
</feature>
<evidence type="ECO:0000256" key="14">
    <source>
        <dbReference type="RuleBase" id="RU363037"/>
    </source>
</evidence>
<dbReference type="KEGG" id="egl:EGR_00614"/>
<evidence type="ECO:0000313" key="20">
    <source>
        <dbReference type="Proteomes" id="UP000492820"/>
    </source>
</evidence>
<evidence type="ECO:0000256" key="8">
    <source>
        <dbReference type="ARBA" id="ARBA00044142"/>
    </source>
</evidence>
<dbReference type="STRING" id="6210.U6IXL3"/>
<dbReference type="EC" id="6.1.1.24" evidence="7"/>
<dbReference type="CTD" id="36336329"/>
<dbReference type="PANTHER" id="PTHR43311:SF2">
    <property type="entry name" value="GLUTAMATE--TRNA LIGASE, MITOCHONDRIAL-RELATED"/>
    <property type="match status" value="1"/>
</dbReference>
<evidence type="ECO:0000313" key="21">
    <source>
        <dbReference type="WBParaSite" id="EgrG_000888800"/>
    </source>
</evidence>
<evidence type="ECO:0000256" key="11">
    <source>
        <dbReference type="ARBA" id="ARBA00047366"/>
    </source>
</evidence>
<dbReference type="PROSITE" id="PS00178">
    <property type="entry name" value="AA_TRNA_LIGASE_I"/>
    <property type="match status" value="1"/>
</dbReference>
<dbReference type="InterPro" id="IPR001412">
    <property type="entry name" value="aa-tRNA-synth_I_CS"/>
</dbReference>
<dbReference type="EMBL" id="APAU02000002">
    <property type="protein sequence ID" value="EUB64664.1"/>
    <property type="molecule type" value="Genomic_DNA"/>
</dbReference>
<accession>U6IXL3</accession>
<keyword evidence="3 14" id="KW-0547">Nucleotide-binding</keyword>
<dbReference type="InterPro" id="IPR000924">
    <property type="entry name" value="Glu/Gln-tRNA-synth"/>
</dbReference>
<dbReference type="RefSeq" id="XP_024355860.1">
    <property type="nucleotide sequence ID" value="XM_024489863.1"/>
</dbReference>
<evidence type="ECO:0000256" key="2">
    <source>
        <dbReference type="ARBA" id="ARBA00022598"/>
    </source>
</evidence>
<keyword evidence="5 14" id="KW-0648">Protein biosynthesis</keyword>
<reference evidence="17 20" key="2">
    <citation type="journal article" date="2013" name="Nature">
        <title>The genomes of four tapeworm species reveal adaptations to parasitism.</title>
        <authorList>
            <person name="Tsai I.J."/>
            <person name="Zarowiecki M."/>
            <person name="Holroyd N."/>
            <person name="Garciarrubio A."/>
            <person name="Sanchez-Flores A."/>
            <person name="Brooks K.L."/>
            <person name="Tracey A."/>
            <person name="Bobes R.J."/>
            <person name="Fragoso G."/>
            <person name="Sciutto E."/>
            <person name="Aslett M."/>
            <person name="Beasley H."/>
            <person name="Bennett H.M."/>
            <person name="Cai J."/>
            <person name="Camicia F."/>
            <person name="Clark R."/>
            <person name="Cucher M."/>
            <person name="De Silva N."/>
            <person name="Day T.A."/>
            <person name="Deplazes P."/>
            <person name="Estrada K."/>
            <person name="Fernandez C."/>
            <person name="Holland P.W."/>
            <person name="Hou J."/>
            <person name="Hu S."/>
            <person name="Huckvale T."/>
            <person name="Hung S.S."/>
            <person name="Kamenetzky L."/>
            <person name="Keane J.A."/>
            <person name="Kiss F."/>
            <person name="Koziol U."/>
            <person name="Lambert O."/>
            <person name="Liu K."/>
            <person name="Luo X."/>
            <person name="Luo Y."/>
            <person name="Macchiaroli N."/>
            <person name="Nichol S."/>
            <person name="Paps J."/>
            <person name="Parkinson J."/>
            <person name="Pouchkina-Stantcheva N."/>
            <person name="Riddiford N."/>
            <person name="Rosenzvit M."/>
            <person name="Salinas G."/>
            <person name="Wasmuth J.D."/>
            <person name="Zamanian M."/>
            <person name="Zheng Y."/>
            <person name="Cai X."/>
            <person name="Soberon X."/>
            <person name="Olson P.D."/>
            <person name="Laclette J.P."/>
            <person name="Brehm K."/>
            <person name="Berriman M."/>
            <person name="Garciarrubio A."/>
            <person name="Bobes R.J."/>
            <person name="Fragoso G."/>
            <person name="Sanchez-Flores A."/>
            <person name="Estrada K."/>
            <person name="Cevallos M.A."/>
            <person name="Morett E."/>
            <person name="Gonzalez V."/>
            <person name="Portillo T."/>
            <person name="Ochoa-Leyva A."/>
            <person name="Jose M.V."/>
            <person name="Sciutto E."/>
            <person name="Landa A."/>
            <person name="Jimenez L."/>
            <person name="Valdes V."/>
            <person name="Carrero J.C."/>
            <person name="Larralde C."/>
            <person name="Morales-Montor J."/>
            <person name="Limon-Lason J."/>
            <person name="Soberon X."/>
            <person name="Laclette J.P."/>
        </authorList>
    </citation>
    <scope>NUCLEOTIDE SEQUENCE [LARGE SCALE GENOMIC DNA]</scope>
</reference>
<dbReference type="Pfam" id="PF19269">
    <property type="entry name" value="Anticodon_2"/>
    <property type="match status" value="1"/>
</dbReference>
<dbReference type="SUPFAM" id="SSF48163">
    <property type="entry name" value="An anticodon-binding domain of class I aminoacyl-tRNA synthetases"/>
    <property type="match status" value="1"/>
</dbReference>
<keyword evidence="6 14" id="KW-0030">Aminoacyl-tRNA synthetase</keyword>
<evidence type="ECO:0000313" key="17">
    <source>
        <dbReference type="EMBL" id="CDS16464.1"/>
    </source>
</evidence>
<comment type="catalytic activity">
    <reaction evidence="13">
        <text>tRNA(Gln) + L-glutamate + ATP = L-glutamyl-tRNA(Gln) + AMP + diphosphate</text>
        <dbReference type="Rhea" id="RHEA:64612"/>
        <dbReference type="Rhea" id="RHEA-COMP:9662"/>
        <dbReference type="Rhea" id="RHEA-COMP:9684"/>
        <dbReference type="ChEBI" id="CHEBI:29985"/>
        <dbReference type="ChEBI" id="CHEBI:30616"/>
        <dbReference type="ChEBI" id="CHEBI:33019"/>
        <dbReference type="ChEBI" id="CHEBI:78442"/>
        <dbReference type="ChEBI" id="CHEBI:78520"/>
        <dbReference type="ChEBI" id="CHEBI:456215"/>
    </reaction>
    <physiologicalReaction direction="left-to-right" evidence="13">
        <dbReference type="Rhea" id="RHEA:64613"/>
    </physiologicalReaction>
</comment>
<dbReference type="AlphaFoldDB" id="U6IXL3"/>
<evidence type="ECO:0000256" key="9">
    <source>
        <dbReference type="ARBA" id="ARBA00044251"/>
    </source>
</evidence>
<dbReference type="GO" id="GO:0050561">
    <property type="term" value="F:glutamate-tRNA(Gln) ligase activity"/>
    <property type="evidence" value="ECO:0007669"/>
    <property type="project" value="UniProtKB-EC"/>
</dbReference>
<evidence type="ECO:0000313" key="18">
    <source>
        <dbReference type="EMBL" id="EUB64664.1"/>
    </source>
</evidence>
<evidence type="ECO:0000256" key="13">
    <source>
        <dbReference type="ARBA" id="ARBA00047689"/>
    </source>
</evidence>
<evidence type="ECO:0000259" key="16">
    <source>
        <dbReference type="Pfam" id="PF19269"/>
    </source>
</evidence>
<dbReference type="SUPFAM" id="SSF52374">
    <property type="entry name" value="Nucleotidylyl transferase"/>
    <property type="match status" value="1"/>
</dbReference>
<evidence type="ECO:0000256" key="4">
    <source>
        <dbReference type="ARBA" id="ARBA00022840"/>
    </source>
</evidence>
<reference evidence="21" key="4">
    <citation type="submission" date="2020-10" db="UniProtKB">
        <authorList>
            <consortium name="WormBaseParasite"/>
        </authorList>
    </citation>
    <scope>IDENTIFICATION</scope>
</reference>
<gene>
    <name evidence="18 21" type="ORF">EGR_00614</name>
    <name evidence="17" type="ORF">EgrG_000888800</name>
</gene>
<reference evidence="17" key="3">
    <citation type="submission" date="2014-06" db="EMBL/GenBank/DDBJ databases">
        <authorList>
            <person name="Aslett M."/>
        </authorList>
    </citation>
    <scope>NUCLEOTIDE SEQUENCE</scope>
</reference>